<dbReference type="SUPFAM" id="SSF53756">
    <property type="entry name" value="UDP-Glycosyltransferase/glycogen phosphorylase"/>
    <property type="match status" value="1"/>
</dbReference>
<name>A0A1H6CK38_9SPHI</name>
<reference evidence="3" key="1">
    <citation type="submission" date="2016-10" db="EMBL/GenBank/DDBJ databases">
        <authorList>
            <person name="Varghese N."/>
            <person name="Submissions S."/>
        </authorList>
    </citation>
    <scope>NUCLEOTIDE SEQUENCE [LARGE SCALE GENOMIC DNA]</scope>
    <source>
        <strain evidence="3">DSM 22361</strain>
    </source>
</reference>
<proteinExistence type="predicted"/>
<protein>
    <submittedName>
        <fullName evidence="2">Glycosyltransferase involved in cell wall bisynthesis</fullName>
    </submittedName>
</protein>
<dbReference type="EMBL" id="FNUT01000016">
    <property type="protein sequence ID" value="SEG73361.1"/>
    <property type="molecule type" value="Genomic_DNA"/>
</dbReference>
<evidence type="ECO:0000259" key="1">
    <source>
        <dbReference type="Pfam" id="PF00534"/>
    </source>
</evidence>
<keyword evidence="3" id="KW-1185">Reference proteome</keyword>
<feature type="domain" description="Glycosyl transferase family 1" evidence="1">
    <location>
        <begin position="193"/>
        <end position="351"/>
    </location>
</feature>
<evidence type="ECO:0000313" key="2">
    <source>
        <dbReference type="EMBL" id="SEG73361.1"/>
    </source>
</evidence>
<dbReference type="CDD" id="cd03820">
    <property type="entry name" value="GT4_AmsD-like"/>
    <property type="match status" value="1"/>
</dbReference>
<accession>A0A1H6CK38</accession>
<sequence length="376" mass="42706">MKVTYCILGTFNSGGMERVLTNKANYLVNKGYEVNVVTTDQKGRKPFYALDPRIKTYDLGINYTDDLDRGILKRGAIYLKKQHLHQKKLAELLHTLKSDITISMFDNDASFITKINDGSKKVLEIHFSRFKRLQYGRSGLLGFIDKFRNKQDLRTVARFAKFVVLTHEDKGYWGDLPNIQVIPNANSFKRMGRAPLENKRVIAIGRLDYQKRFEDLIEAWVKVKETAPEWVLDIFGKGPLKTTLEEQIAQLNLTDVVRINEPVNNIQEEYLGSAMLALTSRYEGLPMALLEAQSCGLPMVTYACKCGPKDIIKNGENGFLVPEGDIGRIADNLLTLIADPELRSEMGGNAYLSSARYDEEAIMEQWESMFSDITKI</sequence>
<gene>
    <name evidence="2" type="ORF">SAMN05421877_11657</name>
</gene>
<dbReference type="PANTHER" id="PTHR12526:SF630">
    <property type="entry name" value="GLYCOSYLTRANSFERASE"/>
    <property type="match status" value="1"/>
</dbReference>
<evidence type="ECO:0000313" key="3">
    <source>
        <dbReference type="Proteomes" id="UP000236731"/>
    </source>
</evidence>
<dbReference type="AlphaFoldDB" id="A0A1H6CK38"/>
<dbReference type="RefSeq" id="WP_103907840.1">
    <property type="nucleotide sequence ID" value="NZ_CP049246.1"/>
</dbReference>
<dbReference type="Gene3D" id="3.40.50.2000">
    <property type="entry name" value="Glycogen Phosphorylase B"/>
    <property type="match status" value="2"/>
</dbReference>
<dbReference type="PANTHER" id="PTHR12526">
    <property type="entry name" value="GLYCOSYLTRANSFERASE"/>
    <property type="match status" value="1"/>
</dbReference>
<keyword evidence="2" id="KW-0808">Transferase</keyword>
<dbReference type="Pfam" id="PF00534">
    <property type="entry name" value="Glycos_transf_1"/>
    <property type="match status" value="1"/>
</dbReference>
<dbReference type="OrthoDB" id="9811239at2"/>
<dbReference type="InterPro" id="IPR001296">
    <property type="entry name" value="Glyco_trans_1"/>
</dbReference>
<dbReference type="GO" id="GO:0016757">
    <property type="term" value="F:glycosyltransferase activity"/>
    <property type="evidence" value="ECO:0007669"/>
    <property type="project" value="InterPro"/>
</dbReference>
<organism evidence="2 3">
    <name type="scientific">Sphingobacterium lactis</name>
    <dbReference type="NCBI Taxonomy" id="797291"/>
    <lineage>
        <taxon>Bacteria</taxon>
        <taxon>Pseudomonadati</taxon>
        <taxon>Bacteroidota</taxon>
        <taxon>Sphingobacteriia</taxon>
        <taxon>Sphingobacteriales</taxon>
        <taxon>Sphingobacteriaceae</taxon>
        <taxon>Sphingobacterium</taxon>
    </lineage>
</organism>
<dbReference type="Proteomes" id="UP000236731">
    <property type="component" value="Unassembled WGS sequence"/>
</dbReference>